<gene>
    <name evidence="1" type="ORF">GOQ30_12450</name>
</gene>
<evidence type="ECO:0000313" key="1">
    <source>
        <dbReference type="EMBL" id="MVO09973.1"/>
    </source>
</evidence>
<accession>A0A6I4ISY6</accession>
<reference evidence="2" key="1">
    <citation type="submission" date="2019-05" db="EMBL/GenBank/DDBJ databases">
        <title>Flavobacterium profundi sp. nov., isolated from a deep-sea seamount.</title>
        <authorList>
            <person name="Zhang D.-C."/>
        </authorList>
    </citation>
    <scope>NUCLEOTIDE SEQUENCE [LARGE SCALE GENOMIC DNA]</scope>
    <source>
        <strain evidence="2">TP390</strain>
    </source>
</reference>
<sequence length="142" mass="15850">MTVTNQIKEYLASLPETKRDDMVILHENILHVFPKDSSLWFLDGKDATGKIVTNPNIGYGHLTIHYANGTTKDFYQAGISANSTGISVYIMGLEDKKYLAETYKNTLGKATITGYCIKFKKLQDINLEVLKTAIQDGIKQTS</sequence>
<dbReference type="EMBL" id="WQLW01000009">
    <property type="protein sequence ID" value="MVO09973.1"/>
    <property type="molecule type" value="Genomic_DNA"/>
</dbReference>
<dbReference type="AlphaFoldDB" id="A0A6I4ISY6"/>
<dbReference type="Proteomes" id="UP000431264">
    <property type="component" value="Unassembled WGS sequence"/>
</dbReference>
<organism evidence="1 2">
    <name type="scientific">Flavobacterium profundi</name>
    <dbReference type="NCBI Taxonomy" id="1774945"/>
    <lineage>
        <taxon>Bacteria</taxon>
        <taxon>Pseudomonadati</taxon>
        <taxon>Bacteroidota</taxon>
        <taxon>Flavobacteriia</taxon>
        <taxon>Flavobacteriales</taxon>
        <taxon>Flavobacteriaceae</taxon>
        <taxon>Flavobacterium</taxon>
    </lineage>
</organism>
<comment type="caution">
    <text evidence="1">The sequence shown here is derived from an EMBL/GenBank/DDBJ whole genome shotgun (WGS) entry which is preliminary data.</text>
</comment>
<protein>
    <submittedName>
        <fullName evidence="1">DUF1801 domain-containing protein</fullName>
    </submittedName>
</protein>
<name>A0A6I4ISY6_9FLAO</name>
<dbReference type="OrthoDB" id="2604576at2"/>
<keyword evidence="2" id="KW-1185">Reference proteome</keyword>
<evidence type="ECO:0000313" key="2">
    <source>
        <dbReference type="Proteomes" id="UP000431264"/>
    </source>
</evidence>
<proteinExistence type="predicted"/>